<organism evidence="6">
    <name type="scientific">Plasmodium falciparum Santa Lucia</name>
    <dbReference type="NCBI Taxonomy" id="478859"/>
    <lineage>
        <taxon>Eukaryota</taxon>
        <taxon>Sar</taxon>
        <taxon>Alveolata</taxon>
        <taxon>Apicomplexa</taxon>
        <taxon>Aconoidasida</taxon>
        <taxon>Haemosporida</taxon>
        <taxon>Plasmodiidae</taxon>
        <taxon>Plasmodium</taxon>
        <taxon>Plasmodium (Laverania)</taxon>
    </lineage>
</organism>
<reference evidence="6" key="1">
    <citation type="submission" date="2013-02" db="EMBL/GenBank/DDBJ databases">
        <title>The Genome Sequence of Plasmodium falciparum Santa Lucia.</title>
        <authorList>
            <consortium name="The Broad Institute Genome Sequencing Platform"/>
            <consortium name="The Broad Institute Genome Sequencing Center for Infectious Disease"/>
            <person name="Neafsey D."/>
            <person name="Cheeseman I."/>
            <person name="Volkman S."/>
            <person name="Adams J."/>
            <person name="Walker B."/>
            <person name="Young S.K."/>
            <person name="Zeng Q."/>
            <person name="Gargeya S."/>
            <person name="Fitzgerald M."/>
            <person name="Haas B."/>
            <person name="Abouelleil A."/>
            <person name="Alvarado L."/>
            <person name="Arachchi H.M."/>
            <person name="Berlin A.M."/>
            <person name="Chapman S.B."/>
            <person name="Dewar J."/>
            <person name="Goldberg J."/>
            <person name="Griggs A."/>
            <person name="Gujja S."/>
            <person name="Hansen M."/>
            <person name="Howarth C."/>
            <person name="Imamovic A."/>
            <person name="Larimer J."/>
            <person name="McCowan C."/>
            <person name="Murphy C."/>
            <person name="Neiman D."/>
            <person name="Pearson M."/>
            <person name="Priest M."/>
            <person name="Roberts A."/>
            <person name="Saif S."/>
            <person name="Shea T."/>
            <person name="Sisk P."/>
            <person name="Sykes S."/>
            <person name="Wortman J."/>
            <person name="Nusbaum C."/>
            <person name="Birren B."/>
        </authorList>
    </citation>
    <scope>NUCLEOTIDE SEQUENCE [LARGE SCALE GENOMIC DNA]</scope>
    <source>
        <strain evidence="6">Santa Lucia</strain>
    </source>
</reference>
<feature type="region of interest" description="Disordered" evidence="1">
    <location>
        <begin position="800"/>
        <end position="878"/>
    </location>
</feature>
<feature type="compositionally biased region" description="Acidic residues" evidence="1">
    <location>
        <begin position="1"/>
        <end position="23"/>
    </location>
</feature>
<dbReference type="Gene3D" id="1.20.58.830">
    <property type="match status" value="1"/>
</dbReference>
<dbReference type="Pfam" id="PF05424">
    <property type="entry name" value="Duffy_binding"/>
    <property type="match status" value="1"/>
</dbReference>
<dbReference type="FunFam" id="1.20.58.830:FF:000002">
    <property type="entry name" value="Erythrocyte membrane protein 1, PfEMP1"/>
    <property type="match status" value="1"/>
</dbReference>
<sequence length="878" mass="100093">PETEEAEGEAVEETVEDTTEDAETTQQDTKQGDLPSPTTQNDVNVCSIVDKILTGSGNLNEACTLKYGTPNRYWGWRCVAPSGENTTTREGESPTRRVRSADSGEPTSDKGAICVPPRRRKLYTQKLHDWATTSVETQTSGQKTPSDNKLREAFIQSAAVETFFLWHKYKEEKKPPATQDGSQLQTPDGNSGGDENDKDPQEELKQGTIPDGFLRQMFYTLGDYRDILVRGGDTNGGNNIILNASGNKEDMEKMQIIQKKIKDIMQKQNGDTPGEKHNSKREQFWKQHGKYIWEGMLCALTYDTNSGGEDKKIEQVKTADNGKNLFDKLKNGNDYEKVKLEDTSGDTQALSPGTSLTGDKTYLSKFVLRPPYFRYLEEWGETFCRQRTRMLDKIIFECRNSEQEGKRHCSGDGYDCEKIKPDNYENISDLNCRGCGEQCMKYKKWIDIKFDEYQNQKSKYEEEKQKLNGNSNGGGDNKEFCKKIQNQSTTAAQFLAALKHCKNHQNSENKGNQEEEKKNEIDFDDLHKTFSRSTYCKACPVYGVTCPTNGKRKCKPKDEPANKDNTVDGEPTTIPILINDGSINNATNGATDGSTDGATKDSYEELKNCSKKYSLFKGLSKQEWKCQKKKGVYQCNLENFKNDTYFDKDIVFNEFFQRWLRYFVHDYNILKHKIDPCIKKEKQDKTEHKCINGCNIKCDCVDKWLDKKSTEWDEIKSLYKQYSNITEQTIAYRIKSYFELLYFDSDYKRAQKVVEKPCDKEKLWGCTGENIKDGKEEQCKNGDFITNLISKLQKKIEEFKKKPSGSEQCTTPPSNLEDDEQPLEETEENTEDAQKMIPKICDGAVPTEPAEPEGKCEEDDKNVDGGKGEKPESEEPEA</sequence>
<evidence type="ECO:0000313" key="6">
    <source>
        <dbReference type="EMBL" id="EUT64888.1"/>
    </source>
</evidence>
<dbReference type="Proteomes" id="UP000030666">
    <property type="component" value="Unassembled WGS sequence"/>
</dbReference>
<feature type="non-terminal residue" evidence="6">
    <location>
        <position position="878"/>
    </location>
</feature>
<feature type="domain" description="Cysteine-rich interdomain region 1 gamma" evidence="4">
    <location>
        <begin position="599"/>
        <end position="639"/>
    </location>
</feature>
<dbReference type="GO" id="GO:0046789">
    <property type="term" value="F:host cell surface receptor binding"/>
    <property type="evidence" value="ECO:0007669"/>
    <property type="project" value="InterPro"/>
</dbReference>
<dbReference type="Pfam" id="PF22672">
    <property type="entry name" value="DBL_C"/>
    <property type="match status" value="1"/>
</dbReference>
<feature type="non-terminal residue" evidence="6">
    <location>
        <position position="1"/>
    </location>
</feature>
<feature type="domain" description="Duffy-binding-like" evidence="5">
    <location>
        <begin position="378"/>
        <end position="533"/>
    </location>
</feature>
<dbReference type="Pfam" id="PF03011">
    <property type="entry name" value="PFEMP"/>
    <property type="match status" value="1"/>
</dbReference>
<name>W7F8W7_PLAFA</name>
<dbReference type="InterPro" id="IPR054595">
    <property type="entry name" value="DBL_C"/>
</dbReference>
<evidence type="ECO:0000259" key="3">
    <source>
        <dbReference type="Pfam" id="PF05424"/>
    </source>
</evidence>
<feature type="domain" description="Duffy-antigen binding" evidence="3">
    <location>
        <begin position="113"/>
        <end position="310"/>
    </location>
</feature>
<feature type="domain" description="Duffy-binding-like" evidence="2">
    <location>
        <begin position="655"/>
        <end position="805"/>
    </location>
</feature>
<evidence type="ECO:0000256" key="1">
    <source>
        <dbReference type="SAM" id="MobiDB-lite"/>
    </source>
</evidence>
<feature type="region of interest" description="Disordered" evidence="1">
    <location>
        <begin position="82"/>
        <end position="113"/>
    </location>
</feature>
<evidence type="ECO:0000259" key="4">
    <source>
        <dbReference type="Pfam" id="PF18562"/>
    </source>
</evidence>
<dbReference type="AlphaFoldDB" id="W7F8W7"/>
<evidence type="ECO:0008006" key="7">
    <source>
        <dbReference type="Google" id="ProtNLM"/>
    </source>
</evidence>
<dbReference type="Pfam" id="PF18562">
    <property type="entry name" value="CIDR1_gamma"/>
    <property type="match status" value="1"/>
</dbReference>
<feature type="compositionally biased region" description="Acidic residues" evidence="1">
    <location>
        <begin position="816"/>
        <end position="831"/>
    </location>
</feature>
<dbReference type="SUPFAM" id="SSF140924">
    <property type="entry name" value="Duffy binding domain-like"/>
    <property type="match status" value="2"/>
</dbReference>
<dbReference type="Gene3D" id="1.20.58.1930">
    <property type="match status" value="1"/>
</dbReference>
<dbReference type="GO" id="GO:0016020">
    <property type="term" value="C:membrane"/>
    <property type="evidence" value="ECO:0007669"/>
    <property type="project" value="InterPro"/>
</dbReference>
<gene>
    <name evidence="6" type="ORF">PFAG_06156</name>
</gene>
<protein>
    <recommendedName>
        <fullName evidence="7">Duffy-binding-like domain-containing protein</fullName>
    </recommendedName>
</protein>
<dbReference type="EMBL" id="KI928894">
    <property type="protein sequence ID" value="EUT64888.1"/>
    <property type="molecule type" value="Genomic_DNA"/>
</dbReference>
<feature type="compositionally biased region" description="Basic and acidic residues" evidence="1">
    <location>
        <begin position="862"/>
        <end position="878"/>
    </location>
</feature>
<dbReference type="InterPro" id="IPR042202">
    <property type="entry name" value="Duffy-ag-bd_sf"/>
</dbReference>
<feature type="compositionally biased region" description="Polar residues" evidence="1">
    <location>
        <begin position="805"/>
        <end position="814"/>
    </location>
</feature>
<dbReference type="InterPro" id="IPR008602">
    <property type="entry name" value="Duffy-antigen-binding"/>
</dbReference>
<feature type="region of interest" description="Disordered" evidence="1">
    <location>
        <begin position="1"/>
        <end position="42"/>
    </location>
</feature>
<dbReference type="InterPro" id="IPR004258">
    <property type="entry name" value="DBL"/>
</dbReference>
<dbReference type="InterPro" id="IPR041480">
    <property type="entry name" value="CIDR1_gamma"/>
</dbReference>
<dbReference type="Gene3D" id="1.20.1310.20">
    <property type="entry name" value="Duffy-antigen binding domain"/>
    <property type="match status" value="1"/>
</dbReference>
<feature type="region of interest" description="Disordered" evidence="1">
    <location>
        <begin position="173"/>
        <end position="209"/>
    </location>
</feature>
<evidence type="ECO:0000259" key="5">
    <source>
        <dbReference type="Pfam" id="PF22672"/>
    </source>
</evidence>
<proteinExistence type="predicted"/>
<evidence type="ECO:0000259" key="2">
    <source>
        <dbReference type="Pfam" id="PF03011"/>
    </source>
</evidence>
<feature type="compositionally biased region" description="Polar residues" evidence="1">
    <location>
        <begin position="179"/>
        <end position="189"/>
    </location>
</feature>
<accession>W7F8W7</accession>
<feature type="compositionally biased region" description="Basic and acidic residues" evidence="1">
    <location>
        <begin position="87"/>
        <end position="102"/>
    </location>
</feature>